<gene>
    <name evidence="2" type="ORF">DM82_2657</name>
</gene>
<keyword evidence="3" id="KW-1185">Reference proteome</keyword>
<accession>A0AAI8B494</accession>
<dbReference type="EMBL" id="CP008726">
    <property type="protein sequence ID" value="AIO65387.1"/>
    <property type="molecule type" value="Genomic_DNA"/>
</dbReference>
<protein>
    <submittedName>
        <fullName evidence="2">Uncharacterized protein</fullName>
    </submittedName>
</protein>
<dbReference type="Proteomes" id="UP000029424">
    <property type="component" value="Chromosome 1"/>
</dbReference>
<evidence type="ECO:0000256" key="1">
    <source>
        <dbReference type="SAM" id="MobiDB-lite"/>
    </source>
</evidence>
<feature type="region of interest" description="Disordered" evidence="1">
    <location>
        <begin position="1"/>
        <end position="20"/>
    </location>
</feature>
<dbReference type="AlphaFoldDB" id="A0AAI8B494"/>
<dbReference type="KEGG" id="bok:DM82_2657"/>
<organism evidence="2 3">
    <name type="scientific">Burkholderia oklahomensis</name>
    <dbReference type="NCBI Taxonomy" id="342113"/>
    <lineage>
        <taxon>Bacteria</taxon>
        <taxon>Pseudomonadati</taxon>
        <taxon>Pseudomonadota</taxon>
        <taxon>Betaproteobacteria</taxon>
        <taxon>Burkholderiales</taxon>
        <taxon>Burkholderiaceae</taxon>
        <taxon>Burkholderia</taxon>
        <taxon>pseudomallei group</taxon>
    </lineage>
</organism>
<evidence type="ECO:0000313" key="3">
    <source>
        <dbReference type="Proteomes" id="UP000029424"/>
    </source>
</evidence>
<name>A0AAI8B494_9BURK</name>
<sequence>MRMMKANVESSASRGPNRHGSRFFRVLPLAHLVAHRPY</sequence>
<proteinExistence type="predicted"/>
<reference evidence="2 3" key="1">
    <citation type="submission" date="2014-06" db="EMBL/GenBank/DDBJ databases">
        <authorList>
            <person name="Bishop-Lilly K.A."/>
            <person name="Broomall S.M."/>
            <person name="Chain P.S."/>
            <person name="Chertkov O."/>
            <person name="Coyne S.R."/>
            <person name="Daligault H.E."/>
            <person name="Davenport K.W."/>
            <person name="Erkkila T."/>
            <person name="Frey K.G."/>
            <person name="Gibbons H.S."/>
            <person name="Gu W."/>
            <person name="Jaissle J."/>
            <person name="Johnson S.L."/>
            <person name="Koroleva G.I."/>
            <person name="Ladner J.T."/>
            <person name="Lo C.-C."/>
            <person name="Minogue T.D."/>
            <person name="Munk C."/>
            <person name="Palacios G.F."/>
            <person name="Redden C.L."/>
            <person name="Rosenzweig C.N."/>
            <person name="Scholz M.B."/>
            <person name="Teshima H."/>
            <person name="Xu Y."/>
        </authorList>
    </citation>
    <scope>NUCLEOTIDE SEQUENCE [LARGE SCALE GENOMIC DNA]</scope>
    <source>
        <strain evidence="2 3">EO147</strain>
    </source>
</reference>
<evidence type="ECO:0000313" key="2">
    <source>
        <dbReference type="EMBL" id="AIO65387.1"/>
    </source>
</evidence>